<dbReference type="SUPFAM" id="SSF54523">
    <property type="entry name" value="Pili subunits"/>
    <property type="match status" value="1"/>
</dbReference>
<dbReference type="RefSeq" id="WP_324778917.1">
    <property type="nucleotide sequence ID" value="NZ_CP141769.1"/>
</dbReference>
<reference evidence="2 3" key="1">
    <citation type="submission" date="2023-12" db="EMBL/GenBank/DDBJ databases">
        <title>Thiobacillus sedimentum sp. nov., a chemolithoautotrophic sulfur-oxidizing bacterium isolated from freshwater sediment.</title>
        <authorList>
            <person name="Luo J."/>
            <person name="Dai C."/>
        </authorList>
    </citation>
    <scope>NUCLEOTIDE SEQUENCE [LARGE SCALE GENOMIC DNA]</scope>
    <source>
        <strain evidence="2 3">SCUT-2</strain>
    </source>
</reference>
<evidence type="ECO:0000256" key="1">
    <source>
        <dbReference type="SAM" id="Phobius"/>
    </source>
</evidence>
<organism evidence="2 3">
    <name type="scientific">Thiobacillus sedimenti</name>
    <dbReference type="NCBI Taxonomy" id="3110231"/>
    <lineage>
        <taxon>Bacteria</taxon>
        <taxon>Pseudomonadati</taxon>
        <taxon>Pseudomonadota</taxon>
        <taxon>Betaproteobacteria</taxon>
        <taxon>Nitrosomonadales</taxon>
        <taxon>Thiobacillaceae</taxon>
        <taxon>Thiobacillus</taxon>
    </lineage>
</organism>
<proteinExistence type="predicted"/>
<dbReference type="InterPro" id="IPR031982">
    <property type="entry name" value="PilE-like"/>
</dbReference>
<evidence type="ECO:0000313" key="2">
    <source>
        <dbReference type="EMBL" id="WRS38386.1"/>
    </source>
</evidence>
<feature type="transmembrane region" description="Helical" evidence="1">
    <location>
        <begin position="12"/>
        <end position="36"/>
    </location>
</feature>
<dbReference type="Pfam" id="PF07963">
    <property type="entry name" value="N_methyl"/>
    <property type="match status" value="1"/>
</dbReference>
<keyword evidence="1" id="KW-1133">Transmembrane helix</keyword>
<dbReference type="PROSITE" id="PS00409">
    <property type="entry name" value="PROKAR_NTER_METHYL"/>
    <property type="match status" value="1"/>
</dbReference>
<accession>A0ABZ1CG77</accession>
<dbReference type="InterPro" id="IPR012902">
    <property type="entry name" value="N_methyl_site"/>
</dbReference>
<keyword evidence="3" id="KW-1185">Reference proteome</keyword>
<dbReference type="NCBIfam" id="TIGR02532">
    <property type="entry name" value="IV_pilin_GFxxxE"/>
    <property type="match status" value="1"/>
</dbReference>
<dbReference type="EMBL" id="CP141769">
    <property type="protein sequence ID" value="WRS38386.1"/>
    <property type="molecule type" value="Genomic_DNA"/>
</dbReference>
<dbReference type="InterPro" id="IPR045584">
    <property type="entry name" value="Pilin-like"/>
</dbReference>
<dbReference type="Gene3D" id="3.30.700.10">
    <property type="entry name" value="Glycoprotein, Type 4 Pilin"/>
    <property type="match status" value="1"/>
</dbReference>
<dbReference type="Pfam" id="PF16732">
    <property type="entry name" value="ComP_DUS"/>
    <property type="match status" value="1"/>
</dbReference>
<keyword evidence="1" id="KW-0812">Transmembrane</keyword>
<dbReference type="Proteomes" id="UP001334732">
    <property type="component" value="Chromosome"/>
</dbReference>
<keyword evidence="1" id="KW-0472">Membrane</keyword>
<evidence type="ECO:0000313" key="3">
    <source>
        <dbReference type="Proteomes" id="UP001334732"/>
    </source>
</evidence>
<gene>
    <name evidence="2" type="ORF">VA613_10255</name>
</gene>
<protein>
    <submittedName>
        <fullName evidence="2">Type IV pilin protein</fullName>
    </submittedName>
</protein>
<sequence>MNKYRNFPFQSGVTLIELLVVVMIIGILAAVGYPSYVDHVRRAKRADAQAIMTEDAQFMERYFTTNGTYVGATLTGPQAQSPKNGPADYNITLPNANLTATGYVIQATPTGTFSDPQCGTLTIDQTGTRTESGTGTVADCWRS</sequence>
<name>A0ABZ1CG77_9PROT</name>